<gene>
    <name evidence="5" type="ORF">GCM10007301_23570</name>
</gene>
<evidence type="ECO:0000256" key="3">
    <source>
        <dbReference type="ARBA" id="ARBA00022827"/>
    </source>
</evidence>
<evidence type="ECO:0000259" key="4">
    <source>
        <dbReference type="PROSITE" id="PS51387"/>
    </source>
</evidence>
<dbReference type="InterPro" id="IPR016167">
    <property type="entry name" value="FAD-bd_PCMH_sub1"/>
</dbReference>
<keyword evidence="3" id="KW-0274">FAD</keyword>
<dbReference type="Gene3D" id="3.30.70.2190">
    <property type="match status" value="1"/>
</dbReference>
<dbReference type="InterPro" id="IPR016164">
    <property type="entry name" value="FAD-linked_Oxase-like_C"/>
</dbReference>
<dbReference type="EMBL" id="BMCT01000002">
    <property type="protein sequence ID" value="GGF63073.1"/>
    <property type="molecule type" value="Genomic_DNA"/>
</dbReference>
<reference evidence="5" key="1">
    <citation type="journal article" date="2014" name="Int. J. Syst. Evol. Microbiol.">
        <title>Complete genome sequence of Corynebacterium casei LMG S-19264T (=DSM 44701T), isolated from a smear-ripened cheese.</title>
        <authorList>
            <consortium name="US DOE Joint Genome Institute (JGI-PGF)"/>
            <person name="Walter F."/>
            <person name="Albersmeier A."/>
            <person name="Kalinowski J."/>
            <person name="Ruckert C."/>
        </authorList>
    </citation>
    <scope>NUCLEOTIDE SEQUENCE</scope>
    <source>
        <strain evidence="5">CCM 7897</strain>
    </source>
</reference>
<keyword evidence="2" id="KW-0285">Flavoprotein</keyword>
<dbReference type="InterPro" id="IPR006094">
    <property type="entry name" value="Oxid_FAD_bind_N"/>
</dbReference>
<dbReference type="SUPFAM" id="SSF55103">
    <property type="entry name" value="FAD-linked oxidases, C-terminal domain"/>
    <property type="match status" value="1"/>
</dbReference>
<dbReference type="Gene3D" id="3.30.465.10">
    <property type="match status" value="1"/>
</dbReference>
<dbReference type="SUPFAM" id="SSF56176">
    <property type="entry name" value="FAD-binding/transporter-associated domain-like"/>
    <property type="match status" value="1"/>
</dbReference>
<dbReference type="GO" id="GO:0071949">
    <property type="term" value="F:FAD binding"/>
    <property type="evidence" value="ECO:0007669"/>
    <property type="project" value="InterPro"/>
</dbReference>
<dbReference type="PANTHER" id="PTHR43716:SF2">
    <property type="entry name" value="BLL6224 PROTEIN"/>
    <property type="match status" value="1"/>
</dbReference>
<dbReference type="Pfam" id="PF01565">
    <property type="entry name" value="FAD_binding_4"/>
    <property type="match status" value="1"/>
</dbReference>
<sequence>MHGTGLDVVAALKASLGADSVLTEPADLAGYIHDWRERYTGPAACVVLPRTTAEVAEAVRICAARGVPVLPQGGNTSLCGGAVPGTQGQPPVIVALSRLRRIRSVDAANNTMVVDGGCVLAAVQEAAAAANRLYPVSLGAEGSCQIAGTIATNAGGTAVLRYGNTRENVLGLEVVLPDGSIWDGLKALRKNNTGYDLKHLFIGSEGTLGIITGATLKLHPLPSSHAVAWIGLANPSVALDLLGRFQSTCGARLSGFELINKLQLDLVIAHVPDRRNPLAGSHDWHLLVELADNGAEEELTSTLSRVLEEAMEAGLVEDAVIAASEAQRHTLWEIRHSVSEANKKAGVGLTTDCAVPVSAVPTFIEKAAEAMWAEVPGLPYIVVAHMGDGNVHFIPFFTYPQWEEVEDKEAMAHKMRHVVIDVSNQLDGTFSAEHGVGQTLMAEMTNYKSPVELKLMQAIKATIDPQNLFNPGRLIPPKG</sequence>
<accession>A0A917C0K5</accession>
<dbReference type="Gene3D" id="1.10.45.10">
    <property type="entry name" value="Vanillyl-alcohol Oxidase, Chain A, domain 4"/>
    <property type="match status" value="1"/>
</dbReference>
<evidence type="ECO:0000313" key="6">
    <source>
        <dbReference type="Proteomes" id="UP000606044"/>
    </source>
</evidence>
<evidence type="ECO:0000256" key="1">
    <source>
        <dbReference type="ARBA" id="ARBA00008000"/>
    </source>
</evidence>
<dbReference type="InterPro" id="IPR036318">
    <property type="entry name" value="FAD-bd_PCMH-like_sf"/>
</dbReference>
<dbReference type="InterPro" id="IPR051264">
    <property type="entry name" value="FAD-oxidored/transferase_4"/>
</dbReference>
<evidence type="ECO:0000313" key="5">
    <source>
        <dbReference type="EMBL" id="GGF63073.1"/>
    </source>
</evidence>
<organism evidence="5 6">
    <name type="scientific">Azorhizobium oxalatiphilum</name>
    <dbReference type="NCBI Taxonomy" id="980631"/>
    <lineage>
        <taxon>Bacteria</taxon>
        <taxon>Pseudomonadati</taxon>
        <taxon>Pseudomonadota</taxon>
        <taxon>Alphaproteobacteria</taxon>
        <taxon>Hyphomicrobiales</taxon>
        <taxon>Xanthobacteraceae</taxon>
        <taxon>Azorhizobium</taxon>
    </lineage>
</organism>
<dbReference type="InterPro" id="IPR016166">
    <property type="entry name" value="FAD-bd_PCMH"/>
</dbReference>
<dbReference type="PROSITE" id="PS51387">
    <property type="entry name" value="FAD_PCMH"/>
    <property type="match status" value="1"/>
</dbReference>
<keyword evidence="6" id="KW-1185">Reference proteome</keyword>
<dbReference type="InterPro" id="IPR016171">
    <property type="entry name" value="Vanillyl_alc_oxidase_C-sub2"/>
</dbReference>
<dbReference type="Proteomes" id="UP000606044">
    <property type="component" value="Unassembled WGS sequence"/>
</dbReference>
<dbReference type="Gene3D" id="3.30.43.10">
    <property type="entry name" value="Uridine Diphospho-n-acetylenolpyruvylglucosamine Reductase, domain 2"/>
    <property type="match status" value="1"/>
</dbReference>
<feature type="domain" description="FAD-binding PCMH-type" evidence="4">
    <location>
        <begin position="39"/>
        <end position="221"/>
    </location>
</feature>
<proteinExistence type="inferred from homology"/>
<comment type="similarity">
    <text evidence="1">Belongs to the FAD-binding oxidoreductase/transferase type 4 family.</text>
</comment>
<name>A0A917C0K5_9HYPH</name>
<dbReference type="InterPro" id="IPR016169">
    <property type="entry name" value="FAD-bd_PCMH_sub2"/>
</dbReference>
<dbReference type="Pfam" id="PF02913">
    <property type="entry name" value="FAD-oxidase_C"/>
    <property type="match status" value="1"/>
</dbReference>
<evidence type="ECO:0000256" key="2">
    <source>
        <dbReference type="ARBA" id="ARBA00022630"/>
    </source>
</evidence>
<dbReference type="Gene3D" id="3.30.70.2740">
    <property type="match status" value="1"/>
</dbReference>
<comment type="caution">
    <text evidence="5">The sequence shown here is derived from an EMBL/GenBank/DDBJ whole genome shotgun (WGS) entry which is preliminary data.</text>
</comment>
<dbReference type="InterPro" id="IPR004113">
    <property type="entry name" value="FAD-bd_oxidored_4_C"/>
</dbReference>
<dbReference type="AlphaFoldDB" id="A0A917C0K5"/>
<reference evidence="5" key="2">
    <citation type="submission" date="2020-09" db="EMBL/GenBank/DDBJ databases">
        <authorList>
            <person name="Sun Q."/>
            <person name="Sedlacek I."/>
        </authorList>
    </citation>
    <scope>NUCLEOTIDE SEQUENCE</scope>
    <source>
        <strain evidence="5">CCM 7897</strain>
    </source>
</reference>
<dbReference type="GO" id="GO:0003824">
    <property type="term" value="F:catalytic activity"/>
    <property type="evidence" value="ECO:0007669"/>
    <property type="project" value="InterPro"/>
</dbReference>
<protein>
    <submittedName>
        <fullName evidence="5">D-2-hydroxyacid dehydrogenase</fullName>
    </submittedName>
</protein>
<dbReference type="GO" id="GO:0022904">
    <property type="term" value="P:respiratory electron transport chain"/>
    <property type="evidence" value="ECO:0007669"/>
    <property type="project" value="TreeGrafter"/>
</dbReference>
<dbReference type="PANTHER" id="PTHR43716">
    <property type="entry name" value="D-2-HYDROXYGLUTARATE DEHYDROGENASE, MITOCHONDRIAL"/>
    <property type="match status" value="1"/>
</dbReference>